<dbReference type="Proteomes" id="UP000830925">
    <property type="component" value="Chromosome"/>
</dbReference>
<name>A0AAE9KML0_ALCFA</name>
<organism evidence="1 2">
    <name type="scientific">Alcaligenes faecalis</name>
    <dbReference type="NCBI Taxonomy" id="511"/>
    <lineage>
        <taxon>Bacteria</taxon>
        <taxon>Pseudomonadati</taxon>
        <taxon>Pseudomonadota</taxon>
        <taxon>Betaproteobacteria</taxon>
        <taxon>Burkholderiales</taxon>
        <taxon>Alcaligenaceae</taxon>
        <taxon>Alcaligenes</taxon>
    </lineage>
</organism>
<evidence type="ECO:0000313" key="1">
    <source>
        <dbReference type="EMBL" id="UPL20418.1"/>
    </source>
</evidence>
<reference evidence="1" key="1">
    <citation type="submission" date="2022-04" db="EMBL/GenBank/DDBJ databases">
        <title>Genomic mining of Alcaligenes faecalis D334 producing ectoin and derivatives.</title>
        <authorList>
            <person name="Doan V.T."/>
            <person name="Quach N.T."/>
            <person name="Vu T.-H.-N."/>
            <person name="Phi Q.-T."/>
        </authorList>
    </citation>
    <scope>NUCLEOTIDE SEQUENCE</scope>
    <source>
        <strain evidence="1">D334</strain>
    </source>
</reference>
<accession>A0AAE9KML0</accession>
<dbReference type="EMBL" id="CP095873">
    <property type="protein sequence ID" value="UPL20418.1"/>
    <property type="molecule type" value="Genomic_DNA"/>
</dbReference>
<evidence type="ECO:0000313" key="2">
    <source>
        <dbReference type="Proteomes" id="UP000830925"/>
    </source>
</evidence>
<protein>
    <submittedName>
        <fullName evidence="1">Uncharacterized protein</fullName>
    </submittedName>
</protein>
<dbReference type="RefSeq" id="WP_247965805.1">
    <property type="nucleotide sequence ID" value="NZ_CP095873.1"/>
</dbReference>
<proteinExistence type="predicted"/>
<sequence>MLEVDGGVLAGWELLQEGGACLGFALFIVLTKPDYLKTTGIKKTGINPVFSNLSARGR</sequence>
<dbReference type="AlphaFoldDB" id="A0AAE9KML0"/>
<gene>
    <name evidence="1" type="ORF">MXF72_13485</name>
</gene>